<dbReference type="GO" id="GO:0005829">
    <property type="term" value="C:cytosol"/>
    <property type="evidence" value="ECO:0007669"/>
    <property type="project" value="TreeGrafter"/>
</dbReference>
<dbReference type="InterPro" id="IPR005824">
    <property type="entry name" value="KOW"/>
</dbReference>
<proteinExistence type="predicted"/>
<dbReference type="AlphaFoldDB" id="A0A4Y1ZFA8"/>
<reference evidence="6 7" key="1">
    <citation type="submission" date="2017-11" db="EMBL/GenBank/DDBJ databases">
        <title>Draft Genome Sequence of Sporolactobacillus inulinus NBRC 111894 Isolated from Koso, a Japanese Sugar-Vegetable Fermented Beverage.</title>
        <authorList>
            <person name="Chiou T.Y."/>
            <person name="Oshima K."/>
            <person name="Suda W."/>
            <person name="Hattori M."/>
            <person name="Takahashi T."/>
        </authorList>
    </citation>
    <scope>NUCLEOTIDE SEQUENCE [LARGE SCALE GENOMIC DNA]</scope>
    <source>
        <strain evidence="6 7">NBRC111894</strain>
    </source>
</reference>
<evidence type="ECO:0000313" key="7">
    <source>
        <dbReference type="Proteomes" id="UP000319716"/>
    </source>
</evidence>
<dbReference type="GO" id="GO:0006353">
    <property type="term" value="P:DNA-templated transcription termination"/>
    <property type="evidence" value="ECO:0007669"/>
    <property type="project" value="UniProtKB-KW"/>
</dbReference>
<evidence type="ECO:0000313" key="6">
    <source>
        <dbReference type="EMBL" id="GAY77755.1"/>
    </source>
</evidence>
<accession>A0A4Y1ZFA8</accession>
<protein>
    <submittedName>
        <fullName evidence="6">Transcription antitermination protein NusG</fullName>
    </submittedName>
</protein>
<evidence type="ECO:0000259" key="5">
    <source>
        <dbReference type="SMART" id="SM00739"/>
    </source>
</evidence>
<dbReference type="InterPro" id="IPR001062">
    <property type="entry name" value="Transcrpt_antiterm_NusG"/>
</dbReference>
<dbReference type="GO" id="GO:0031564">
    <property type="term" value="P:transcription antitermination"/>
    <property type="evidence" value="ECO:0007669"/>
    <property type="project" value="UniProtKB-KW"/>
</dbReference>
<comment type="caution">
    <text evidence="6">The sequence shown here is derived from an EMBL/GenBank/DDBJ whole genome shotgun (WGS) entry which is preliminary data.</text>
</comment>
<dbReference type="PRINTS" id="PR00338">
    <property type="entry name" value="NUSGTNSCPFCT"/>
</dbReference>
<keyword evidence="3" id="KW-0805">Transcription regulation</keyword>
<dbReference type="Gene3D" id="2.30.30.30">
    <property type="match status" value="1"/>
</dbReference>
<evidence type="ECO:0000256" key="4">
    <source>
        <dbReference type="ARBA" id="ARBA00023163"/>
    </source>
</evidence>
<dbReference type="EMBL" id="BEXB01000032">
    <property type="protein sequence ID" value="GAY77755.1"/>
    <property type="molecule type" value="Genomic_DNA"/>
</dbReference>
<dbReference type="InterPro" id="IPR014722">
    <property type="entry name" value="Rib_uL2_dom2"/>
</dbReference>
<evidence type="ECO:0000256" key="3">
    <source>
        <dbReference type="ARBA" id="ARBA00023015"/>
    </source>
</evidence>
<gene>
    <name evidence="6" type="ORF">NBRC111894_3309</name>
</gene>
<keyword evidence="1" id="KW-0806">Transcription termination</keyword>
<dbReference type="CDD" id="cd06091">
    <property type="entry name" value="KOW_NusG"/>
    <property type="match status" value="1"/>
</dbReference>
<keyword evidence="4" id="KW-0804">Transcription</keyword>
<organism evidence="6 7">
    <name type="scientific">Sporolactobacillus inulinus</name>
    <dbReference type="NCBI Taxonomy" id="2078"/>
    <lineage>
        <taxon>Bacteria</taxon>
        <taxon>Bacillati</taxon>
        <taxon>Bacillota</taxon>
        <taxon>Bacilli</taxon>
        <taxon>Bacillales</taxon>
        <taxon>Sporolactobacillaceae</taxon>
        <taxon>Sporolactobacillus</taxon>
    </lineage>
</organism>
<dbReference type="Proteomes" id="UP000319716">
    <property type="component" value="Unassembled WGS sequence"/>
</dbReference>
<dbReference type="Pfam" id="PF00467">
    <property type="entry name" value="KOW"/>
    <property type="match status" value="1"/>
</dbReference>
<dbReference type="FunFam" id="2.30.30.30:FF:000002">
    <property type="entry name" value="Transcription termination/antitermination factor NusG"/>
    <property type="match status" value="1"/>
</dbReference>
<dbReference type="PANTHER" id="PTHR30265:SF2">
    <property type="entry name" value="TRANSCRIPTION TERMINATION_ANTITERMINATION PROTEIN NUSG"/>
    <property type="match status" value="1"/>
</dbReference>
<dbReference type="InterPro" id="IPR008991">
    <property type="entry name" value="Translation_prot_SH3-like_sf"/>
</dbReference>
<dbReference type="PANTHER" id="PTHR30265">
    <property type="entry name" value="RHO-INTERACTING TRANSCRIPTION TERMINATION FACTOR NUSG"/>
    <property type="match status" value="1"/>
</dbReference>
<evidence type="ECO:0000256" key="2">
    <source>
        <dbReference type="ARBA" id="ARBA00022814"/>
    </source>
</evidence>
<keyword evidence="2" id="KW-0889">Transcription antitermination</keyword>
<dbReference type="GO" id="GO:0032784">
    <property type="term" value="P:regulation of DNA-templated transcription elongation"/>
    <property type="evidence" value="ECO:0007669"/>
    <property type="project" value="InterPro"/>
</dbReference>
<sequence length="90" mass="10266">MSAQRRRSKPIPLLPEEVDAILKQMGLKEKPANVDFELKEQVKVKEGPFADFVGSIENIDEEKGKLKVHVNMFGRETPLELDFDQVSKLD</sequence>
<dbReference type="SMART" id="SM00739">
    <property type="entry name" value="KOW"/>
    <property type="match status" value="1"/>
</dbReference>
<name>A0A4Y1ZFA8_9BACL</name>
<feature type="domain" description="KOW" evidence="5">
    <location>
        <begin position="35"/>
        <end position="62"/>
    </location>
</feature>
<dbReference type="SUPFAM" id="SSF50104">
    <property type="entry name" value="Translation proteins SH3-like domain"/>
    <property type="match status" value="1"/>
</dbReference>
<evidence type="ECO:0000256" key="1">
    <source>
        <dbReference type="ARBA" id="ARBA00022472"/>
    </source>
</evidence>
<dbReference type="InterPro" id="IPR043425">
    <property type="entry name" value="NusG-like"/>
</dbReference>